<name>A0A1E5WAS4_9POAL</name>
<evidence type="ECO:0000313" key="7">
    <source>
        <dbReference type="Proteomes" id="UP000095767"/>
    </source>
</evidence>
<dbReference type="PANTHER" id="PTHR21562:SF117">
    <property type="entry name" value="PECTIN ACETYLESTERASE"/>
    <property type="match status" value="1"/>
</dbReference>
<evidence type="ECO:0000256" key="4">
    <source>
        <dbReference type="ARBA" id="ARBA00022512"/>
    </source>
</evidence>
<comment type="caution">
    <text evidence="6">The sequence shown here is derived from an EMBL/GenBank/DDBJ whole genome shotgun (WGS) entry which is preliminary data.</text>
</comment>
<keyword evidence="4" id="KW-0134">Cell wall</keyword>
<dbReference type="Pfam" id="PF03283">
    <property type="entry name" value="PAE"/>
    <property type="match status" value="4"/>
</dbReference>
<dbReference type="STRING" id="888268.A0A1E5WAS4"/>
<organism evidence="6 7">
    <name type="scientific">Dichanthelium oligosanthes</name>
    <dbReference type="NCBI Taxonomy" id="888268"/>
    <lineage>
        <taxon>Eukaryota</taxon>
        <taxon>Viridiplantae</taxon>
        <taxon>Streptophyta</taxon>
        <taxon>Embryophyta</taxon>
        <taxon>Tracheophyta</taxon>
        <taxon>Spermatophyta</taxon>
        <taxon>Magnoliopsida</taxon>
        <taxon>Liliopsida</taxon>
        <taxon>Poales</taxon>
        <taxon>Poaceae</taxon>
        <taxon>PACMAD clade</taxon>
        <taxon>Panicoideae</taxon>
        <taxon>Panicodae</taxon>
        <taxon>Paniceae</taxon>
        <taxon>Dichantheliinae</taxon>
        <taxon>Dichanthelium</taxon>
    </lineage>
</organism>
<protein>
    <submittedName>
        <fullName evidence="6">Pectin acetylesterase 5</fullName>
    </submittedName>
</protein>
<reference evidence="6 7" key="1">
    <citation type="submission" date="2016-09" db="EMBL/GenBank/DDBJ databases">
        <title>The draft genome of Dichanthelium oligosanthes: A C3 panicoid grass species.</title>
        <authorList>
            <person name="Studer A.J."/>
            <person name="Schnable J.C."/>
            <person name="Brutnell T.P."/>
        </authorList>
    </citation>
    <scope>NUCLEOTIDE SEQUENCE [LARGE SCALE GENOMIC DNA]</scope>
    <source>
        <strain evidence="7">cv. Kellogg 1175</strain>
        <tissue evidence="6">Leaf</tissue>
    </source>
</reference>
<keyword evidence="5" id="KW-1133">Transmembrane helix</keyword>
<comment type="subcellular location">
    <subcellularLocation>
        <location evidence="2">Secreted</location>
        <location evidence="2">Cell wall</location>
    </subcellularLocation>
</comment>
<evidence type="ECO:0000256" key="5">
    <source>
        <dbReference type="SAM" id="Phobius"/>
    </source>
</evidence>
<comment type="function">
    <text evidence="1">Hydrolyzes acetyl esters in homogalacturonan regions of pectin. In type I primary cell wall, galacturonic acid residues of pectin can be acetylated at the O-2 and O-3 positions. Decreasing the degree of acetylation of pectin gels in vitro alters their physical properties.</text>
</comment>
<keyword evidence="5" id="KW-0472">Membrane</keyword>
<feature type="transmembrane region" description="Helical" evidence="5">
    <location>
        <begin position="369"/>
        <end position="390"/>
    </location>
</feature>
<dbReference type="InterPro" id="IPR004963">
    <property type="entry name" value="PAE/NOTUM"/>
</dbReference>
<dbReference type="OrthoDB" id="2015280at2759"/>
<comment type="similarity">
    <text evidence="3">Belongs to the pectinacetylesterase family.</text>
</comment>
<evidence type="ECO:0000256" key="3">
    <source>
        <dbReference type="ARBA" id="ARBA00005784"/>
    </source>
</evidence>
<dbReference type="EMBL" id="LWDX02015106">
    <property type="protein sequence ID" value="OEL34529.1"/>
    <property type="molecule type" value="Genomic_DNA"/>
</dbReference>
<dbReference type="Proteomes" id="UP000095767">
    <property type="component" value="Unassembled WGS sequence"/>
</dbReference>
<dbReference type="PANTHER" id="PTHR21562">
    <property type="entry name" value="NOTUM-RELATED"/>
    <property type="match status" value="1"/>
</dbReference>
<evidence type="ECO:0000256" key="1">
    <source>
        <dbReference type="ARBA" id="ARBA00003534"/>
    </source>
</evidence>
<dbReference type="GO" id="GO:0016787">
    <property type="term" value="F:hydrolase activity"/>
    <property type="evidence" value="ECO:0007669"/>
    <property type="project" value="InterPro"/>
</dbReference>
<proteinExistence type="inferred from homology"/>
<keyword evidence="7" id="KW-1185">Reference proteome</keyword>
<evidence type="ECO:0000256" key="2">
    <source>
        <dbReference type="ARBA" id="ARBA00004191"/>
    </source>
</evidence>
<gene>
    <name evidence="6" type="ORF">BAE44_0004451</name>
</gene>
<sequence length="1159" mass="127522">MAMAMATALPSRLVPQRRPGFVVSPAVEPAMLVVLLAVAALSHSSVAVAAGSPELIELTLLANAREKGAVCLDGSPPGYHLQRGFGSGEHSWIVNLEVTCRSFHNGTKLFFRGLRIWEAVVDELMGKGLAYAKQALLSGCSAGGLAALLHCDEFRARFPQEVPVKCLSDAGFFLDAKGLSGERFMRSIFNGVVHLQNVSKALPKDCLAKTKDPTECFFPAELIKSISTPTFIRNSDYDSYQVGNVVAPGGSDPGQSWSRCKADIRNCSSTQIQALNGFRKEFVEALKVAQYKRDWGLFIDSCFNHCQTPFRITWHSPISLRLGNKTIAEAVADWYFGGGHGVKEIDCEYPLTAMATELRSPLLQQRRRGLALAVAAAAPLLALLLVVVVYSRSPVAVSSPERVELTLVAGAREKGAVCLDGTPPGYHLRRGFGYGAHNWLIYLEGGGWCNTTQSCSERKTNRFGSSKFMRGVKFRGILSNGRLENPDFYDWNIVVVRYCDGASFAGDAEGEDLDGAKLFFRGLRIWEAVVDELMGKGMDTAKQALLTGCSAGSLAALLHCDNFRGRFPHQVSVKCLSDAGFFIDEKDLSGERTMRSLINGVVHLQCFFASELIKSIRTPTFILNSGYDSWQIQNVLAPNGSYPGQAWSSCKADIRSCSSTQIDVLHGFKKKLVSELKVAENNKDWGLFIDSCFTHCQTPFNTSWHSPISPRLGNKTIAEAVGDWYFGRRQDVKQIDCEGLRIWEAVVDELMAKGMDTAKQALLTGCSAGSLAALLHCDNFHERFPQDVSVKCLSDAGFFIDEKDLSERRSLRSLINGIVHLQNVREALPKGCLANNNPTECFFPAELIKSISTPTFILNSDYDSWQIRNALAPNGSYPGQAWSSCKADIRNCSSTQIDVLHGFRKKLVSELKVAQDKRDWGLFIDSCFTHCQTPFRISWISRISPRLDNKTIAEAVGDWYFGRREEVKYIDCEYPFNAQDSLCYELAANWKISEYAGLVVFSSYLNPNHLAGSMIHHTSNRKTHSIISLTLQPRAHVKAMATKLRPAPVQQRRPPPVVAVAAPLLVLLAMASFSHSPVAVATGAPELVELTLLPGAREKGAGTYVFIDSFLSLVSPEEMILDGMVPMHCSVLGWEPVGLPPAERLRLRIPQLDRLSSGD</sequence>
<accession>A0A1E5WAS4</accession>
<keyword evidence="5" id="KW-0812">Transmembrane</keyword>
<dbReference type="AlphaFoldDB" id="A0A1E5WAS4"/>
<keyword evidence="4" id="KW-0964">Secreted</keyword>
<evidence type="ECO:0000313" key="6">
    <source>
        <dbReference type="EMBL" id="OEL34529.1"/>
    </source>
</evidence>